<feature type="transmembrane region" description="Helical" evidence="9">
    <location>
        <begin position="241"/>
        <end position="260"/>
    </location>
</feature>
<evidence type="ECO:0000256" key="2">
    <source>
        <dbReference type="ARBA" id="ARBA00022448"/>
    </source>
</evidence>
<dbReference type="PANTHER" id="PTHR35011">
    <property type="entry name" value="2,3-DIKETO-L-GULONATE TRAP TRANSPORTER SMALL PERMEASE PROTEIN YIAM"/>
    <property type="match status" value="1"/>
</dbReference>
<keyword evidence="4 9" id="KW-0997">Cell inner membrane</keyword>
<dbReference type="GO" id="GO:0005886">
    <property type="term" value="C:plasma membrane"/>
    <property type="evidence" value="ECO:0007669"/>
    <property type="project" value="UniProtKB-SubCell"/>
</dbReference>
<feature type="transmembrane region" description="Helical" evidence="9">
    <location>
        <begin position="187"/>
        <end position="212"/>
    </location>
</feature>
<evidence type="ECO:0000256" key="1">
    <source>
        <dbReference type="ARBA" id="ARBA00004429"/>
    </source>
</evidence>
<keyword evidence="6 9" id="KW-1133">Transmembrane helix</keyword>
<comment type="function">
    <text evidence="9">Part of the tripartite ATP-independent periplasmic (TRAP) transport system.</text>
</comment>
<keyword evidence="3" id="KW-1003">Cell membrane</keyword>
<evidence type="ECO:0000259" key="10">
    <source>
        <dbReference type="Pfam" id="PF04290"/>
    </source>
</evidence>
<evidence type="ECO:0000256" key="3">
    <source>
        <dbReference type="ARBA" id="ARBA00022475"/>
    </source>
</evidence>
<keyword evidence="12" id="KW-1185">Reference proteome</keyword>
<dbReference type="STRING" id="1229727.Ga0080559_TMP4284"/>
<feature type="transmembrane region" description="Helical" evidence="9">
    <location>
        <begin position="154"/>
        <end position="175"/>
    </location>
</feature>
<comment type="subcellular location">
    <subcellularLocation>
        <location evidence="1 9">Cell inner membrane</location>
        <topology evidence="1 9">Multi-pass membrane protein</topology>
    </subcellularLocation>
</comment>
<evidence type="ECO:0000256" key="8">
    <source>
        <dbReference type="ARBA" id="ARBA00038436"/>
    </source>
</evidence>
<evidence type="ECO:0000313" key="11">
    <source>
        <dbReference type="EMBL" id="APX25080.1"/>
    </source>
</evidence>
<evidence type="ECO:0000256" key="6">
    <source>
        <dbReference type="ARBA" id="ARBA00022989"/>
    </source>
</evidence>
<evidence type="ECO:0000256" key="5">
    <source>
        <dbReference type="ARBA" id="ARBA00022692"/>
    </source>
</evidence>
<evidence type="ECO:0000256" key="4">
    <source>
        <dbReference type="ARBA" id="ARBA00022519"/>
    </source>
</evidence>
<dbReference type="Proteomes" id="UP000186559">
    <property type="component" value="Chromosome"/>
</dbReference>
<dbReference type="EMBL" id="CP014796">
    <property type="protein sequence ID" value="APX25080.1"/>
    <property type="molecule type" value="Genomic_DNA"/>
</dbReference>
<comment type="subunit">
    <text evidence="9">The complex comprises the extracytoplasmic solute receptor protein and the two transmembrane proteins.</text>
</comment>
<dbReference type="InterPro" id="IPR007387">
    <property type="entry name" value="TRAP_DctQ"/>
</dbReference>
<dbReference type="GO" id="GO:0022857">
    <property type="term" value="F:transmembrane transporter activity"/>
    <property type="evidence" value="ECO:0007669"/>
    <property type="project" value="UniProtKB-UniRule"/>
</dbReference>
<feature type="transmembrane region" description="Helical" evidence="9">
    <location>
        <begin position="108"/>
        <end position="134"/>
    </location>
</feature>
<dbReference type="AlphaFoldDB" id="A0A1U7DAJ0"/>
<keyword evidence="5 9" id="KW-0812">Transmembrane</keyword>
<keyword evidence="2 9" id="KW-0813">Transport</keyword>
<dbReference type="Pfam" id="PF04290">
    <property type="entry name" value="DctQ"/>
    <property type="match status" value="1"/>
</dbReference>
<evidence type="ECO:0000256" key="7">
    <source>
        <dbReference type="ARBA" id="ARBA00023136"/>
    </source>
</evidence>
<dbReference type="PANTHER" id="PTHR35011:SF4">
    <property type="entry name" value="SLL1102 PROTEIN"/>
    <property type="match status" value="1"/>
</dbReference>
<sequence length="265" mass="30290">MAEQDEVVAAISDPGEIGRAEHNRGDRFVVGLGNIAAWLFPILMVAICAQVVLRQAGHNQAWLDDLQWWLYGAAVLMGIGYAVVTNSHVRVDIFYDNFEQRKRIRTDILGLAWLFLPFIILCWDVTFDYALTSIRADEGSDSPNGLHNLWTLKGFMNLSFVFIAVAIWSTYVRLLGKLTRPALWKQFLFAFPSVTYVVNLIFYYSCFTVLYLTRDPEMDARDVGRLPIFGEWEFGQHEMRWTVLAALILTVALIVVARLFDRKDA</sequence>
<gene>
    <name evidence="11" type="ORF">Ga0080559_TMP4284</name>
</gene>
<keyword evidence="7 9" id="KW-0472">Membrane</keyword>
<evidence type="ECO:0000256" key="9">
    <source>
        <dbReference type="RuleBase" id="RU369079"/>
    </source>
</evidence>
<protein>
    <recommendedName>
        <fullName evidence="9">TRAP transporter small permease protein</fullName>
    </recommendedName>
</protein>
<organism evidence="11 12">
    <name type="scientific">Salipiger profundus</name>
    <dbReference type="NCBI Taxonomy" id="1229727"/>
    <lineage>
        <taxon>Bacteria</taxon>
        <taxon>Pseudomonadati</taxon>
        <taxon>Pseudomonadota</taxon>
        <taxon>Alphaproteobacteria</taxon>
        <taxon>Rhodobacterales</taxon>
        <taxon>Roseobacteraceae</taxon>
        <taxon>Salipiger</taxon>
    </lineage>
</organism>
<evidence type="ECO:0000313" key="12">
    <source>
        <dbReference type="Proteomes" id="UP000186559"/>
    </source>
</evidence>
<feature type="transmembrane region" description="Helical" evidence="9">
    <location>
        <begin position="28"/>
        <end position="53"/>
    </location>
</feature>
<feature type="domain" description="Tripartite ATP-independent periplasmic transporters DctQ component" evidence="10">
    <location>
        <begin position="43"/>
        <end position="175"/>
    </location>
</feature>
<comment type="similarity">
    <text evidence="8 9">Belongs to the TRAP transporter small permease family.</text>
</comment>
<dbReference type="InterPro" id="IPR055348">
    <property type="entry name" value="DctQ"/>
</dbReference>
<dbReference type="RefSeq" id="WP_076624750.1">
    <property type="nucleotide sequence ID" value="NZ_BMEW01000006.1"/>
</dbReference>
<dbReference type="KEGG" id="tpro:Ga0080559_TMP4284"/>
<comment type="caution">
    <text evidence="9">Lacks conserved residue(s) required for the propagation of feature annotation.</text>
</comment>
<feature type="transmembrane region" description="Helical" evidence="9">
    <location>
        <begin position="68"/>
        <end position="87"/>
    </location>
</feature>
<dbReference type="OrthoDB" id="4250245at2"/>
<name>A0A1U7DAJ0_9RHOB</name>
<reference evidence="11 12" key="1">
    <citation type="submission" date="2016-03" db="EMBL/GenBank/DDBJ databases">
        <title>Deep-sea bacteria in the southern Pacific.</title>
        <authorList>
            <person name="Tang K."/>
        </authorList>
    </citation>
    <scope>NUCLEOTIDE SEQUENCE [LARGE SCALE GENOMIC DNA]</scope>
    <source>
        <strain evidence="11 12">JLT2016</strain>
    </source>
</reference>
<accession>A0A1U7DAJ0</accession>
<proteinExistence type="inferred from homology"/>